<dbReference type="InterPro" id="IPR013217">
    <property type="entry name" value="Methyltransf_12"/>
</dbReference>
<evidence type="ECO:0000313" key="3">
    <source>
        <dbReference type="EMBL" id="UXE62928.1"/>
    </source>
</evidence>
<gene>
    <name evidence="3" type="ORF">KA717_09650</name>
</gene>
<proteinExistence type="predicted"/>
<name>A0A977KZW3_9CYAN</name>
<dbReference type="EMBL" id="CP073041">
    <property type="protein sequence ID" value="UXE62928.1"/>
    <property type="molecule type" value="Genomic_DNA"/>
</dbReference>
<evidence type="ECO:0000259" key="2">
    <source>
        <dbReference type="Pfam" id="PF08242"/>
    </source>
</evidence>
<dbReference type="InterPro" id="IPR001173">
    <property type="entry name" value="Glyco_trans_2-like"/>
</dbReference>
<organism evidence="3">
    <name type="scientific">Woronichinia naegeliana WA131</name>
    <dbReference type="NCBI Taxonomy" id="2824559"/>
    <lineage>
        <taxon>Bacteria</taxon>
        <taxon>Bacillati</taxon>
        <taxon>Cyanobacteriota</taxon>
        <taxon>Cyanophyceae</taxon>
        <taxon>Synechococcales</taxon>
        <taxon>Coelosphaeriaceae</taxon>
        <taxon>Woronichinia</taxon>
    </lineage>
</organism>
<dbReference type="Gene3D" id="3.40.50.150">
    <property type="entry name" value="Vaccinia Virus protein VP39"/>
    <property type="match status" value="1"/>
</dbReference>
<dbReference type="CDD" id="cd02440">
    <property type="entry name" value="AdoMet_MTases"/>
    <property type="match status" value="1"/>
</dbReference>
<feature type="domain" description="Glycosyltransferase 2-like" evidence="1">
    <location>
        <begin position="234"/>
        <end position="373"/>
    </location>
</feature>
<dbReference type="PANTHER" id="PTHR10859:SF91">
    <property type="entry name" value="DOLICHYL-PHOSPHATE BETA-GLUCOSYLTRANSFERASE"/>
    <property type="match status" value="1"/>
</dbReference>
<dbReference type="KEGG" id="wna:KA717_09650"/>
<dbReference type="GO" id="GO:0016757">
    <property type="term" value="F:glycosyltransferase activity"/>
    <property type="evidence" value="ECO:0007669"/>
    <property type="project" value="UniProtKB-KW"/>
</dbReference>
<reference evidence="3" key="1">
    <citation type="submission" date="2021-04" db="EMBL/GenBank/DDBJ databases">
        <title>Genome sequence of Woronichinia naegeliana from Washington state freshwater lake bloom.</title>
        <authorList>
            <person name="Dreher T.W."/>
        </authorList>
    </citation>
    <scope>NUCLEOTIDE SEQUENCE</scope>
    <source>
        <strain evidence="3">WA131</strain>
    </source>
</reference>
<dbReference type="AlphaFoldDB" id="A0A977KZW3"/>
<dbReference type="SUPFAM" id="SSF53448">
    <property type="entry name" value="Nucleotide-diphospho-sugar transferases"/>
    <property type="match status" value="1"/>
</dbReference>
<dbReference type="PANTHER" id="PTHR10859">
    <property type="entry name" value="GLYCOSYL TRANSFERASE"/>
    <property type="match status" value="1"/>
</dbReference>
<evidence type="ECO:0000259" key="1">
    <source>
        <dbReference type="Pfam" id="PF00535"/>
    </source>
</evidence>
<dbReference type="Proteomes" id="UP001065613">
    <property type="component" value="Chromosome"/>
</dbReference>
<dbReference type="Pfam" id="PF08242">
    <property type="entry name" value="Methyltransf_12"/>
    <property type="match status" value="1"/>
</dbReference>
<dbReference type="Pfam" id="PF00535">
    <property type="entry name" value="Glycos_transf_2"/>
    <property type="match status" value="1"/>
</dbReference>
<dbReference type="Gene3D" id="3.90.550.10">
    <property type="entry name" value="Spore Coat Polysaccharide Biosynthesis Protein SpsA, Chain A"/>
    <property type="match status" value="1"/>
</dbReference>
<keyword evidence="3" id="KW-0808">Transferase</keyword>
<protein>
    <submittedName>
        <fullName evidence="3">Glycosyltransferase</fullName>
        <ecNumber evidence="3">2.4.-.-</ecNumber>
    </submittedName>
</protein>
<feature type="domain" description="Methyltransferase type 12" evidence="2">
    <location>
        <begin position="41"/>
        <end position="124"/>
    </location>
</feature>
<sequence>MKLTTQQNLTSLRKWRNRNRYYYEDMDCFFRFSILPNASVLEVGSGLGYSLDTVNPSYGLGIDANPLVIEESQKRFPELNFLAERIEDFEPTAEFDYVLMANTVSYLDDIQKSFNSIKKACRDSSRLVMTFHNPAWEPVLKFATLIGQRMPVSDLNWLSFQDIQNLLQLTGFEVIYKGKRLLLPKQVPLISSLINRFLAPLPFLNQLCLCEHITARPRPQEADIQTKIEQTTCSVIIPARNEAGNIEACITRMPKLGGHTEIIFIEGHSKDDTWSEIQRVQEKYQGQWDIKIAQQSGKGKGDAVRQGFKMATGDVLIILDSDLTVKPEDLVYFFKAIASGYCEFANGCRLIYPINSVTMPWLNRMANGFFAWLLSYLLNTKIKDSLCGTKAISKENYQRLAKNRSYFGDFDPFGDFDLLFGSAKLGLKISDIPVRYMPRTYGTSNIQHFKEGLVLLEMCAYAAKKIKFV</sequence>
<dbReference type="SUPFAM" id="SSF53335">
    <property type="entry name" value="S-adenosyl-L-methionine-dependent methyltransferases"/>
    <property type="match status" value="1"/>
</dbReference>
<dbReference type="CDD" id="cd04179">
    <property type="entry name" value="DPM_DPG-synthase_like"/>
    <property type="match status" value="1"/>
</dbReference>
<dbReference type="InterPro" id="IPR029063">
    <property type="entry name" value="SAM-dependent_MTases_sf"/>
</dbReference>
<accession>A0A977KZW3</accession>
<keyword evidence="3" id="KW-0328">Glycosyltransferase</keyword>
<dbReference type="EC" id="2.4.-.-" evidence="3"/>
<dbReference type="InterPro" id="IPR029044">
    <property type="entry name" value="Nucleotide-diphossugar_trans"/>
</dbReference>
<dbReference type="GO" id="GO:0006487">
    <property type="term" value="P:protein N-linked glycosylation"/>
    <property type="evidence" value="ECO:0007669"/>
    <property type="project" value="TreeGrafter"/>
</dbReference>